<dbReference type="InterPro" id="IPR010583">
    <property type="entry name" value="MipA"/>
</dbReference>
<gene>
    <name evidence="1" type="ORF">MNBD_GAMMA20-1879</name>
</gene>
<reference evidence="1" key="1">
    <citation type="submission" date="2018-06" db="EMBL/GenBank/DDBJ databases">
        <authorList>
            <person name="Zhirakovskaya E."/>
        </authorList>
    </citation>
    <scope>NUCLEOTIDE SEQUENCE</scope>
</reference>
<sequence>MINQAFKIPFLLPLLLFINNTPFAWAGHLPVWEVRAGLAGMSLPHYRGSNSDSMLVLPFPAIVYRGERLKIGDGRIQGFLYTSKTVSLDFSLAASLPASPDDNGARRGMARLDPTFEIGPSLISRLWQSENKKTHLSLELPLRAAFSINEDDLSLGDHGWTFAPFINIKHHYNHSRWELSLGPIYATQRYHGYFYDVSTEDSLSTRPAYDAGKGYSGSRITLAIHKRFNKLSLIGLLRYDMLSNAVFMDSPLIERSDNLSAGLVIMWQIAKSTRSTDHTD</sequence>
<dbReference type="Pfam" id="PF06629">
    <property type="entry name" value="MipA"/>
    <property type="match status" value="1"/>
</dbReference>
<dbReference type="EMBL" id="UOFU01000023">
    <property type="protein sequence ID" value="VAW93327.1"/>
    <property type="molecule type" value="Genomic_DNA"/>
</dbReference>
<dbReference type="AlphaFoldDB" id="A0A3B1A163"/>
<accession>A0A3B1A163</accession>
<proteinExistence type="predicted"/>
<name>A0A3B1A163_9ZZZZ</name>
<organism evidence="1">
    <name type="scientific">hydrothermal vent metagenome</name>
    <dbReference type="NCBI Taxonomy" id="652676"/>
    <lineage>
        <taxon>unclassified sequences</taxon>
        <taxon>metagenomes</taxon>
        <taxon>ecological metagenomes</taxon>
    </lineage>
</organism>
<protein>
    <recommendedName>
        <fullName evidence="2">Outer membrane protein</fullName>
    </recommendedName>
</protein>
<evidence type="ECO:0008006" key="2">
    <source>
        <dbReference type="Google" id="ProtNLM"/>
    </source>
</evidence>
<evidence type="ECO:0000313" key="1">
    <source>
        <dbReference type="EMBL" id="VAW93327.1"/>
    </source>
</evidence>